<feature type="domain" description="Ig-like" evidence="4">
    <location>
        <begin position="49"/>
        <end position="127"/>
    </location>
</feature>
<feature type="region of interest" description="Disordered" evidence="3">
    <location>
        <begin position="1"/>
        <end position="31"/>
    </location>
</feature>
<dbReference type="InterPro" id="IPR003599">
    <property type="entry name" value="Ig_sub"/>
</dbReference>
<dbReference type="PRINTS" id="PR01832">
    <property type="entry name" value="VEGFRECEPTOR"/>
</dbReference>
<feature type="compositionally biased region" description="Basic and acidic residues" evidence="3">
    <location>
        <begin position="19"/>
        <end position="31"/>
    </location>
</feature>
<sequence length="515" mass="57859">MGSSMFGFDDSLSVTAAEEEPRSGDGDLRDGPRGCLRLASVLSLGHEKPEIFPEYAETNLETGDNFTVLCQGQTTLKWKWPLAENEEYQNWTRISEIEVLPKNANYKYARKLVIQNITYPYTGFYQCLDKNADSFDENHGSSIYLFVKDKEHLSVSDAQVETITVTQYSEAIIPCRPTASDVEVSLTSIGGQITLGEIDEDGIMYRYDPHYGIITNNTKDIGGIIFLCYFSRDSKKFSRTMILDVEKINHFLPKPSMKEITGGHTIVGDKLILECRIRSETYVNIVWTTPTGPPDSTRMRLSSQKKIPEQTILTQNLIINETTLRDKGMYYCNVSDNQNHASLGSLNVRVYAPTEHFINLTEDNNVYTISAKAGDDAVVWRINVDGHPVPRFWWLNNRNEIIMALKSDKYDVTSSATDTVIKIKDISITDHGNYTLVAENGFEIATMSLFLNVTDKPQVHLEGNTHHMVDEKDTIKCTCYCKHASVGSLNCTLYTPTESNNSPISTTAGDPKIDP</sequence>
<dbReference type="SMART" id="SM00409">
    <property type="entry name" value="IG"/>
    <property type="match status" value="3"/>
</dbReference>
<dbReference type="InterPro" id="IPR042495">
    <property type="entry name" value="PDGFRL"/>
</dbReference>
<dbReference type="Proteomes" id="UP001168821">
    <property type="component" value="Unassembled WGS sequence"/>
</dbReference>
<dbReference type="AlphaFoldDB" id="A0AA38MIS4"/>
<comment type="subunit">
    <text evidence="1">Forms a complex composed of PDGFRL, TNK2 and GRB2.</text>
</comment>
<dbReference type="Pfam" id="PF07679">
    <property type="entry name" value="I-set"/>
    <property type="match status" value="1"/>
</dbReference>
<evidence type="ECO:0000256" key="3">
    <source>
        <dbReference type="SAM" id="MobiDB-lite"/>
    </source>
</evidence>
<reference evidence="5" key="1">
    <citation type="journal article" date="2023" name="G3 (Bethesda)">
        <title>Whole genome assemblies of Zophobas morio and Tenebrio molitor.</title>
        <authorList>
            <person name="Kaur S."/>
            <person name="Stinson S.A."/>
            <person name="diCenzo G.C."/>
        </authorList>
    </citation>
    <scope>NUCLEOTIDE SEQUENCE</scope>
    <source>
        <strain evidence="5">QUZm001</strain>
    </source>
</reference>
<dbReference type="InterPro" id="IPR007110">
    <property type="entry name" value="Ig-like_dom"/>
</dbReference>
<dbReference type="InterPro" id="IPR013783">
    <property type="entry name" value="Ig-like_fold"/>
</dbReference>
<dbReference type="PANTHER" id="PTHR15360">
    <property type="entry name" value="PLATELET-DERIVED GROWTH FACTOR RECEPTOR LIKE"/>
    <property type="match status" value="1"/>
</dbReference>
<dbReference type="InterPro" id="IPR003598">
    <property type="entry name" value="Ig_sub2"/>
</dbReference>
<dbReference type="PANTHER" id="PTHR15360:SF4">
    <property type="entry name" value="PROTEIN KINASE DOMAIN-CONTAINING PROTEIN"/>
    <property type="match status" value="1"/>
</dbReference>
<dbReference type="PIRSF" id="PIRSF000615">
    <property type="entry name" value="TyrPK_CSF1-R"/>
    <property type="match status" value="1"/>
</dbReference>
<dbReference type="PROSITE" id="PS50835">
    <property type="entry name" value="IG_LIKE"/>
    <property type="match status" value="2"/>
</dbReference>
<proteinExistence type="predicted"/>
<dbReference type="EMBL" id="JALNTZ010000003">
    <property type="protein sequence ID" value="KAJ3658625.1"/>
    <property type="molecule type" value="Genomic_DNA"/>
</dbReference>
<organism evidence="5 6">
    <name type="scientific">Zophobas morio</name>
    <dbReference type="NCBI Taxonomy" id="2755281"/>
    <lineage>
        <taxon>Eukaryota</taxon>
        <taxon>Metazoa</taxon>
        <taxon>Ecdysozoa</taxon>
        <taxon>Arthropoda</taxon>
        <taxon>Hexapoda</taxon>
        <taxon>Insecta</taxon>
        <taxon>Pterygota</taxon>
        <taxon>Neoptera</taxon>
        <taxon>Endopterygota</taxon>
        <taxon>Coleoptera</taxon>
        <taxon>Polyphaga</taxon>
        <taxon>Cucujiformia</taxon>
        <taxon>Tenebrionidae</taxon>
        <taxon>Zophobas</taxon>
    </lineage>
</organism>
<dbReference type="Gene3D" id="2.60.40.10">
    <property type="entry name" value="Immunoglobulins"/>
    <property type="match status" value="4"/>
</dbReference>
<dbReference type="SUPFAM" id="SSF48726">
    <property type="entry name" value="Immunoglobulin"/>
    <property type="match status" value="3"/>
</dbReference>
<name>A0AA38MIS4_9CUCU</name>
<gene>
    <name evidence="5" type="ORF">Zmor_010354</name>
</gene>
<feature type="domain" description="Ig-like" evidence="4">
    <location>
        <begin position="253"/>
        <end position="349"/>
    </location>
</feature>
<protein>
    <recommendedName>
        <fullName evidence="2">Platelet-derived growth factor receptor-like protein</fullName>
    </recommendedName>
</protein>
<dbReference type="InterPro" id="IPR013098">
    <property type="entry name" value="Ig_I-set"/>
</dbReference>
<evidence type="ECO:0000256" key="2">
    <source>
        <dbReference type="ARBA" id="ARBA00019671"/>
    </source>
</evidence>
<accession>A0AA38MIS4</accession>
<dbReference type="InterPro" id="IPR036179">
    <property type="entry name" value="Ig-like_dom_sf"/>
</dbReference>
<evidence type="ECO:0000256" key="1">
    <source>
        <dbReference type="ARBA" id="ARBA00011360"/>
    </source>
</evidence>
<evidence type="ECO:0000259" key="4">
    <source>
        <dbReference type="PROSITE" id="PS50835"/>
    </source>
</evidence>
<keyword evidence="6" id="KW-1185">Reference proteome</keyword>
<evidence type="ECO:0000313" key="6">
    <source>
        <dbReference type="Proteomes" id="UP001168821"/>
    </source>
</evidence>
<evidence type="ECO:0000313" key="5">
    <source>
        <dbReference type="EMBL" id="KAJ3658625.1"/>
    </source>
</evidence>
<comment type="caution">
    <text evidence="5">The sequence shown here is derived from an EMBL/GenBank/DDBJ whole genome shotgun (WGS) entry which is preliminary data.</text>
</comment>
<dbReference type="SMART" id="SM00408">
    <property type="entry name" value="IGc2"/>
    <property type="match status" value="2"/>
</dbReference>